<feature type="transmembrane region" description="Helical" evidence="1">
    <location>
        <begin position="251"/>
        <end position="270"/>
    </location>
</feature>
<evidence type="ECO:0000256" key="1">
    <source>
        <dbReference type="SAM" id="Phobius"/>
    </source>
</evidence>
<dbReference type="RefSeq" id="WP_419187966.1">
    <property type="nucleotide sequence ID" value="NZ_CP036272.1"/>
</dbReference>
<feature type="transmembrane region" description="Helical" evidence="1">
    <location>
        <begin position="368"/>
        <end position="388"/>
    </location>
</feature>
<feature type="transmembrane region" description="Helical" evidence="1">
    <location>
        <begin position="35"/>
        <end position="55"/>
    </location>
</feature>
<dbReference type="AlphaFoldDB" id="A0A517SP10"/>
<feature type="transmembrane region" description="Helical" evidence="1">
    <location>
        <begin position="142"/>
        <end position="165"/>
    </location>
</feature>
<gene>
    <name evidence="2" type="ORF">SV7mr_03440</name>
</gene>
<evidence type="ECO:0000313" key="2">
    <source>
        <dbReference type="EMBL" id="QDT57859.1"/>
    </source>
</evidence>
<keyword evidence="1" id="KW-0812">Transmembrane</keyword>
<reference evidence="2 3" key="1">
    <citation type="submission" date="2019-02" db="EMBL/GenBank/DDBJ databases">
        <title>Deep-cultivation of Planctomycetes and their phenomic and genomic characterization uncovers novel biology.</title>
        <authorList>
            <person name="Wiegand S."/>
            <person name="Jogler M."/>
            <person name="Boedeker C."/>
            <person name="Pinto D."/>
            <person name="Vollmers J."/>
            <person name="Rivas-Marin E."/>
            <person name="Kohn T."/>
            <person name="Peeters S.H."/>
            <person name="Heuer A."/>
            <person name="Rast P."/>
            <person name="Oberbeckmann S."/>
            <person name="Bunk B."/>
            <person name="Jeske O."/>
            <person name="Meyerdierks A."/>
            <person name="Storesund J.E."/>
            <person name="Kallscheuer N."/>
            <person name="Luecker S."/>
            <person name="Lage O.M."/>
            <person name="Pohl T."/>
            <person name="Merkel B.J."/>
            <person name="Hornburger P."/>
            <person name="Mueller R.-W."/>
            <person name="Bruemmer F."/>
            <person name="Labrenz M."/>
            <person name="Spormann A.M."/>
            <person name="Op den Camp H."/>
            <person name="Overmann J."/>
            <person name="Amann R."/>
            <person name="Jetten M.S.M."/>
            <person name="Mascher T."/>
            <person name="Medema M.H."/>
            <person name="Devos D.P."/>
            <person name="Kaster A.-K."/>
            <person name="Ovreas L."/>
            <person name="Rohde M."/>
            <person name="Galperin M.Y."/>
            <person name="Jogler C."/>
        </authorList>
    </citation>
    <scope>NUCLEOTIDE SEQUENCE [LARGE SCALE GENOMIC DNA]</scope>
    <source>
        <strain evidence="2 3">SV_7m_r</strain>
    </source>
</reference>
<feature type="transmembrane region" description="Helical" evidence="1">
    <location>
        <begin position="341"/>
        <end position="362"/>
    </location>
</feature>
<name>A0A517SP10_9BACT</name>
<protein>
    <submittedName>
        <fullName evidence="2">Uncharacterized protein</fullName>
    </submittedName>
</protein>
<proteinExistence type="predicted"/>
<keyword evidence="3" id="KW-1185">Reference proteome</keyword>
<sequence>MNLLNRHLIWLTFRRTWFRMARTISRVQSPRRVTASLLAMIFIGIYIVNGVYMMSQRDGGDPESLRMWLSGGMVLYLIYHATRCAWTRKQADMEYTEAEQLWLGGAPISRATFASYKVIGMMISALLKTALIMVALAPDVSYLGLLGIGVFAAITLLETTRMIWARIITGLSQRHHIAVKTAMTAIGSATLIALLTQIWLITPHGSPPPQYAMNVFPALGAVATSSVIQWMSLAWQPAACLATTITLTSWSALQAMAAITTVPIAIFVLVRVDQWSADTKLANEKQRLQEGNYRIPTSADTLCDALPVTGQLMHRIERFVPQQFQDSVALLWRQALSIRRYSGTIAFSFLVPTFLCLSPLLTGRVNNQWIFIIGGIAMCTMMLAPPALRLDFRRDLKRVLLLRGLPVRPIEAVLGQLTLPILITICFQWITLAIAALILHPGWEQFIGWGGMLAALAVFTFALENSVFLVYPHHENAQGFAMVVRANIMFLGKILVIATTIAALLAWVSICRSLWGSEVSSSVYLLGAITGTWAAAIAALMITASCWQRFDLATDLPPE</sequence>
<feature type="transmembrane region" description="Helical" evidence="1">
    <location>
        <begin position="446"/>
        <end position="470"/>
    </location>
</feature>
<feature type="transmembrane region" description="Helical" evidence="1">
    <location>
        <begin position="118"/>
        <end position="136"/>
    </location>
</feature>
<organism evidence="2 3">
    <name type="scientific">Stieleria bergensis</name>
    <dbReference type="NCBI Taxonomy" id="2528025"/>
    <lineage>
        <taxon>Bacteria</taxon>
        <taxon>Pseudomonadati</taxon>
        <taxon>Planctomycetota</taxon>
        <taxon>Planctomycetia</taxon>
        <taxon>Pirellulales</taxon>
        <taxon>Pirellulaceae</taxon>
        <taxon>Stieleria</taxon>
    </lineage>
</organism>
<feature type="transmembrane region" description="Helical" evidence="1">
    <location>
        <begin position="177"/>
        <end position="201"/>
    </location>
</feature>
<feature type="transmembrane region" description="Helical" evidence="1">
    <location>
        <begin position="522"/>
        <end position="542"/>
    </location>
</feature>
<dbReference type="Proteomes" id="UP000315003">
    <property type="component" value="Chromosome"/>
</dbReference>
<evidence type="ECO:0000313" key="3">
    <source>
        <dbReference type="Proteomes" id="UP000315003"/>
    </source>
</evidence>
<feature type="transmembrane region" description="Helical" evidence="1">
    <location>
        <begin position="490"/>
        <end position="510"/>
    </location>
</feature>
<accession>A0A517SP10</accession>
<feature type="transmembrane region" description="Helical" evidence="1">
    <location>
        <begin position="417"/>
        <end position="440"/>
    </location>
</feature>
<dbReference type="EMBL" id="CP036272">
    <property type="protein sequence ID" value="QDT57859.1"/>
    <property type="molecule type" value="Genomic_DNA"/>
</dbReference>
<keyword evidence="1" id="KW-1133">Transmembrane helix</keyword>
<feature type="transmembrane region" description="Helical" evidence="1">
    <location>
        <begin position="67"/>
        <end position="86"/>
    </location>
</feature>
<keyword evidence="1" id="KW-0472">Membrane</keyword>